<feature type="chain" id="PRO_5018213925" evidence="1">
    <location>
        <begin position="22"/>
        <end position="134"/>
    </location>
</feature>
<dbReference type="Proteomes" id="UP000270094">
    <property type="component" value="Unassembled WGS sequence"/>
</dbReference>
<evidence type="ECO:0000256" key="1">
    <source>
        <dbReference type="SAM" id="SignalP"/>
    </source>
</evidence>
<evidence type="ECO:0000313" key="2">
    <source>
        <dbReference type="EMBL" id="VDM79125.1"/>
    </source>
</evidence>
<name>A0A3P7L8T8_STRVU</name>
<dbReference type="EMBL" id="UYYB01104028">
    <property type="protein sequence ID" value="VDM79125.1"/>
    <property type="molecule type" value="Genomic_DNA"/>
</dbReference>
<dbReference type="AlphaFoldDB" id="A0A3P7L8T8"/>
<gene>
    <name evidence="2" type="ORF">SVUK_LOCUS14123</name>
</gene>
<organism evidence="2 3">
    <name type="scientific">Strongylus vulgaris</name>
    <name type="common">Blood worm</name>
    <dbReference type="NCBI Taxonomy" id="40348"/>
    <lineage>
        <taxon>Eukaryota</taxon>
        <taxon>Metazoa</taxon>
        <taxon>Ecdysozoa</taxon>
        <taxon>Nematoda</taxon>
        <taxon>Chromadorea</taxon>
        <taxon>Rhabditida</taxon>
        <taxon>Rhabditina</taxon>
        <taxon>Rhabditomorpha</taxon>
        <taxon>Strongyloidea</taxon>
        <taxon>Strongylidae</taxon>
        <taxon>Strongylus</taxon>
    </lineage>
</organism>
<evidence type="ECO:0000313" key="3">
    <source>
        <dbReference type="Proteomes" id="UP000270094"/>
    </source>
</evidence>
<keyword evidence="1" id="KW-0732">Signal</keyword>
<feature type="signal peptide" evidence="1">
    <location>
        <begin position="1"/>
        <end position="21"/>
    </location>
</feature>
<proteinExistence type="predicted"/>
<reference evidence="2 3" key="1">
    <citation type="submission" date="2018-11" db="EMBL/GenBank/DDBJ databases">
        <authorList>
            <consortium name="Pathogen Informatics"/>
        </authorList>
    </citation>
    <scope>NUCLEOTIDE SEQUENCE [LARGE SCALE GENOMIC DNA]</scope>
</reference>
<protein>
    <submittedName>
        <fullName evidence="2">Uncharacterized protein</fullName>
    </submittedName>
</protein>
<keyword evidence="3" id="KW-1185">Reference proteome</keyword>
<accession>A0A3P7L8T8</accession>
<sequence length="134" mass="14887">MWMASALVLLIFLSFGLEGIASECAKNCIRVVRAKVGGMVILNGTAGRDWMRERFFGLEEGMGTRCGRRGDDCLEFEFIFVKDNTVAVPLGASQRACHDGGLVIGPLTVLDSGYYYQPNYFWDIPKSWTKVGHL</sequence>